<evidence type="ECO:0000313" key="1">
    <source>
        <dbReference type="EMBL" id="ELU18630.1"/>
    </source>
</evidence>
<name>R7VMD1_CAPTE</name>
<reference evidence="1 3" key="2">
    <citation type="journal article" date="2013" name="Nature">
        <title>Insights into bilaterian evolution from three spiralian genomes.</title>
        <authorList>
            <person name="Simakov O."/>
            <person name="Marletaz F."/>
            <person name="Cho S.J."/>
            <person name="Edsinger-Gonzales E."/>
            <person name="Havlak P."/>
            <person name="Hellsten U."/>
            <person name="Kuo D.H."/>
            <person name="Larsson T."/>
            <person name="Lv J."/>
            <person name="Arendt D."/>
            <person name="Savage R."/>
            <person name="Osoegawa K."/>
            <person name="de Jong P."/>
            <person name="Grimwood J."/>
            <person name="Chapman J.A."/>
            <person name="Shapiro H."/>
            <person name="Aerts A."/>
            <person name="Otillar R.P."/>
            <person name="Terry A.Y."/>
            <person name="Boore J.L."/>
            <person name="Grigoriev I.V."/>
            <person name="Lindberg D.R."/>
            <person name="Seaver E.C."/>
            <person name="Weisblat D.A."/>
            <person name="Putnam N.H."/>
            <person name="Rokhsar D.S."/>
        </authorList>
    </citation>
    <scope>NUCLEOTIDE SEQUENCE</scope>
    <source>
        <strain evidence="1 3">I ESC-2004</strain>
    </source>
</reference>
<keyword evidence="3" id="KW-1185">Reference proteome</keyword>
<dbReference type="HOGENOM" id="CLU_1604291_0_0_1"/>
<dbReference type="EnsemblMetazoa" id="CapteT209185">
    <property type="protein sequence ID" value="CapteP209185"/>
    <property type="gene ID" value="CapteG209185"/>
</dbReference>
<sequence length="166" mass="18995">MSQLVNLQDNELDILARFLGHDVNVHREYYRLPEDHIQVAKVAKLLQASERGQDITSMKLSDIEIDTATAFGETDEDNDSCSDSDNDCEPMIVGPKLTKSAIRKTCSEEKEAVERHFYRHIFLGNVPIKIEVEECKAAEPALSARKWSLVKHYVRSRTITEARKRH</sequence>
<gene>
    <name evidence="1" type="ORF">CAPTEDRAFT_209185</name>
</gene>
<dbReference type="EMBL" id="AMQN01003721">
    <property type="status" value="NOT_ANNOTATED_CDS"/>
    <property type="molecule type" value="Genomic_DNA"/>
</dbReference>
<dbReference type="PANTHER" id="PTHR33480:SF1">
    <property type="entry name" value="TYR RECOMBINASE DOMAIN-CONTAINING PROTEIN"/>
    <property type="match status" value="1"/>
</dbReference>
<protein>
    <submittedName>
        <fullName evidence="1 2">Uncharacterized protein</fullName>
    </submittedName>
</protein>
<dbReference type="Proteomes" id="UP000014760">
    <property type="component" value="Unassembled WGS sequence"/>
</dbReference>
<dbReference type="OMA" id="TPERHTK"/>
<dbReference type="EMBL" id="KB291800">
    <property type="protein sequence ID" value="ELU18630.1"/>
    <property type="molecule type" value="Genomic_DNA"/>
</dbReference>
<reference evidence="3" key="1">
    <citation type="submission" date="2012-12" db="EMBL/GenBank/DDBJ databases">
        <authorList>
            <person name="Hellsten U."/>
            <person name="Grimwood J."/>
            <person name="Chapman J.A."/>
            <person name="Shapiro H."/>
            <person name="Aerts A."/>
            <person name="Otillar R.P."/>
            <person name="Terry A.Y."/>
            <person name="Boore J.L."/>
            <person name="Simakov O."/>
            <person name="Marletaz F."/>
            <person name="Cho S.-J."/>
            <person name="Edsinger-Gonzales E."/>
            <person name="Havlak P."/>
            <person name="Kuo D.-H."/>
            <person name="Larsson T."/>
            <person name="Lv J."/>
            <person name="Arendt D."/>
            <person name="Savage R."/>
            <person name="Osoegawa K."/>
            <person name="de Jong P."/>
            <person name="Lindberg D.R."/>
            <person name="Seaver E.C."/>
            <person name="Weisblat D.A."/>
            <person name="Putnam N.H."/>
            <person name="Grigoriev I.V."/>
            <person name="Rokhsar D.S."/>
        </authorList>
    </citation>
    <scope>NUCLEOTIDE SEQUENCE</scope>
    <source>
        <strain evidence="3">I ESC-2004</strain>
    </source>
</reference>
<dbReference type="AlphaFoldDB" id="R7VMD1"/>
<proteinExistence type="predicted"/>
<reference evidence="2" key="3">
    <citation type="submission" date="2015-06" db="UniProtKB">
        <authorList>
            <consortium name="EnsemblMetazoa"/>
        </authorList>
    </citation>
    <scope>IDENTIFICATION</scope>
</reference>
<evidence type="ECO:0000313" key="3">
    <source>
        <dbReference type="Proteomes" id="UP000014760"/>
    </source>
</evidence>
<evidence type="ECO:0000313" key="2">
    <source>
        <dbReference type="EnsemblMetazoa" id="CapteP209185"/>
    </source>
</evidence>
<dbReference type="PANTHER" id="PTHR33480">
    <property type="entry name" value="SET DOMAIN-CONTAINING PROTEIN-RELATED"/>
    <property type="match status" value="1"/>
</dbReference>
<dbReference type="OrthoDB" id="5376140at2759"/>
<accession>R7VMD1</accession>
<organism evidence="1">
    <name type="scientific">Capitella teleta</name>
    <name type="common">Polychaete worm</name>
    <dbReference type="NCBI Taxonomy" id="283909"/>
    <lineage>
        <taxon>Eukaryota</taxon>
        <taxon>Metazoa</taxon>
        <taxon>Spiralia</taxon>
        <taxon>Lophotrochozoa</taxon>
        <taxon>Annelida</taxon>
        <taxon>Polychaeta</taxon>
        <taxon>Sedentaria</taxon>
        <taxon>Scolecida</taxon>
        <taxon>Capitellidae</taxon>
        <taxon>Capitella</taxon>
    </lineage>
</organism>